<proteinExistence type="predicted"/>
<accession>A0A8J6CR69</accession>
<gene>
    <name evidence="2" type="ORF">CXB51_029275</name>
</gene>
<sequence>MFIHRLLFASIFIVYCLTTFTNGATLPDDEVEALISISQELRKTDWNFSIDPCSGGDNWLDESTPANNVTCDCSFNNNTICHVTHIIDKVH</sequence>
<dbReference type="AlphaFoldDB" id="A0A8J6CR69"/>
<dbReference type="Proteomes" id="UP000701853">
    <property type="component" value="Chromosome 11"/>
</dbReference>
<dbReference type="OrthoDB" id="1897577at2759"/>
<keyword evidence="1" id="KW-0732">Signal</keyword>
<evidence type="ECO:0008006" key="4">
    <source>
        <dbReference type="Google" id="ProtNLM"/>
    </source>
</evidence>
<name>A0A8J6CR69_9ROSI</name>
<comment type="caution">
    <text evidence="2">The sequence shown here is derived from an EMBL/GenBank/DDBJ whole genome shotgun (WGS) entry which is preliminary data.</text>
</comment>
<feature type="signal peptide" evidence="1">
    <location>
        <begin position="1"/>
        <end position="23"/>
    </location>
</feature>
<evidence type="ECO:0000256" key="1">
    <source>
        <dbReference type="SAM" id="SignalP"/>
    </source>
</evidence>
<evidence type="ECO:0000313" key="3">
    <source>
        <dbReference type="Proteomes" id="UP000701853"/>
    </source>
</evidence>
<keyword evidence="3" id="KW-1185">Reference proteome</keyword>
<protein>
    <recommendedName>
        <fullName evidence="4">LRR receptor-like serine/threonine-protein kinase</fullName>
    </recommendedName>
</protein>
<organism evidence="2 3">
    <name type="scientific">Gossypium anomalum</name>
    <dbReference type="NCBI Taxonomy" id="47600"/>
    <lineage>
        <taxon>Eukaryota</taxon>
        <taxon>Viridiplantae</taxon>
        <taxon>Streptophyta</taxon>
        <taxon>Embryophyta</taxon>
        <taxon>Tracheophyta</taxon>
        <taxon>Spermatophyta</taxon>
        <taxon>Magnoliopsida</taxon>
        <taxon>eudicotyledons</taxon>
        <taxon>Gunneridae</taxon>
        <taxon>Pentapetalae</taxon>
        <taxon>rosids</taxon>
        <taxon>malvids</taxon>
        <taxon>Malvales</taxon>
        <taxon>Malvaceae</taxon>
        <taxon>Malvoideae</taxon>
        <taxon>Gossypium</taxon>
    </lineage>
</organism>
<feature type="chain" id="PRO_5035156984" description="LRR receptor-like serine/threonine-protein kinase" evidence="1">
    <location>
        <begin position="24"/>
        <end position="91"/>
    </location>
</feature>
<reference evidence="2 3" key="1">
    <citation type="journal article" date="2021" name="bioRxiv">
        <title>The Gossypium anomalum genome as a resource for cotton improvement and evolutionary analysis of hybrid incompatibility.</title>
        <authorList>
            <person name="Grover C.E."/>
            <person name="Yuan D."/>
            <person name="Arick M.A."/>
            <person name="Miller E.R."/>
            <person name="Hu G."/>
            <person name="Peterson D.G."/>
            <person name="Wendel J.F."/>
            <person name="Udall J.A."/>
        </authorList>
    </citation>
    <scope>NUCLEOTIDE SEQUENCE [LARGE SCALE GENOMIC DNA]</scope>
    <source>
        <strain evidence="2">JFW-Udall</strain>
        <tissue evidence="2">Leaf</tissue>
    </source>
</reference>
<dbReference type="EMBL" id="JAHUZN010000011">
    <property type="protein sequence ID" value="KAG8479510.1"/>
    <property type="molecule type" value="Genomic_DNA"/>
</dbReference>
<evidence type="ECO:0000313" key="2">
    <source>
        <dbReference type="EMBL" id="KAG8479510.1"/>
    </source>
</evidence>